<keyword evidence="2" id="KW-0813">Transport</keyword>
<dbReference type="PANTHER" id="PTHR45711:SF6">
    <property type="entry name" value="CHLORIDE CHANNEL PROTEIN"/>
    <property type="match status" value="1"/>
</dbReference>
<evidence type="ECO:0000256" key="1">
    <source>
        <dbReference type="ARBA" id="ARBA00004141"/>
    </source>
</evidence>
<evidence type="ECO:0000259" key="9">
    <source>
        <dbReference type="PROSITE" id="PS51202"/>
    </source>
</evidence>
<dbReference type="GO" id="GO:0005886">
    <property type="term" value="C:plasma membrane"/>
    <property type="evidence" value="ECO:0007669"/>
    <property type="project" value="TreeGrafter"/>
</dbReference>
<evidence type="ECO:0000256" key="3">
    <source>
        <dbReference type="ARBA" id="ARBA00022692"/>
    </source>
</evidence>
<evidence type="ECO:0000256" key="5">
    <source>
        <dbReference type="ARBA" id="ARBA00023065"/>
    </source>
</evidence>
<feature type="transmembrane region" description="Helical" evidence="8">
    <location>
        <begin position="332"/>
        <end position="350"/>
    </location>
</feature>
<dbReference type="AlphaFoldDB" id="A0A0R1TYN7"/>
<dbReference type="SUPFAM" id="SSF116726">
    <property type="entry name" value="TrkA C-terminal domain-like"/>
    <property type="match status" value="1"/>
</dbReference>
<keyword evidence="7" id="KW-0868">Chloride</keyword>
<evidence type="ECO:0000256" key="8">
    <source>
        <dbReference type="SAM" id="Phobius"/>
    </source>
</evidence>
<protein>
    <submittedName>
        <fullName evidence="10">Chloride channel protein EriC</fullName>
    </submittedName>
</protein>
<feature type="transmembrane region" description="Helical" evidence="8">
    <location>
        <begin position="20"/>
        <end position="48"/>
    </location>
</feature>
<keyword evidence="11" id="KW-1185">Reference proteome</keyword>
<dbReference type="InterPro" id="IPR006037">
    <property type="entry name" value="RCK_C"/>
</dbReference>
<feature type="transmembrane region" description="Helical" evidence="8">
    <location>
        <begin position="60"/>
        <end position="81"/>
    </location>
</feature>
<evidence type="ECO:0000256" key="7">
    <source>
        <dbReference type="ARBA" id="ARBA00023214"/>
    </source>
</evidence>
<keyword evidence="4 8" id="KW-1133">Transmembrane helix</keyword>
<dbReference type="Gene3D" id="1.10.3080.10">
    <property type="entry name" value="Clc chloride channel"/>
    <property type="match status" value="1"/>
</dbReference>
<evidence type="ECO:0000256" key="2">
    <source>
        <dbReference type="ARBA" id="ARBA00022448"/>
    </source>
</evidence>
<dbReference type="Pfam" id="PF02080">
    <property type="entry name" value="TrkA_C"/>
    <property type="match status" value="1"/>
</dbReference>
<dbReference type="InterPro" id="IPR014743">
    <property type="entry name" value="Cl-channel_core"/>
</dbReference>
<feature type="transmembrane region" description="Helical" evidence="8">
    <location>
        <begin position="362"/>
        <end position="389"/>
    </location>
</feature>
<dbReference type="PANTHER" id="PTHR45711">
    <property type="entry name" value="CHLORIDE CHANNEL PROTEIN"/>
    <property type="match status" value="1"/>
</dbReference>
<organism evidence="10 11">
    <name type="scientific">Lacticaseibacillus pantheris DSM 15945 = JCM 12539 = NBRC 106106</name>
    <dbReference type="NCBI Taxonomy" id="1423783"/>
    <lineage>
        <taxon>Bacteria</taxon>
        <taxon>Bacillati</taxon>
        <taxon>Bacillota</taxon>
        <taxon>Bacilli</taxon>
        <taxon>Lactobacillales</taxon>
        <taxon>Lactobacillaceae</taxon>
        <taxon>Lacticaseibacillus</taxon>
    </lineage>
</organism>
<dbReference type="PROSITE" id="PS51202">
    <property type="entry name" value="RCK_C"/>
    <property type="match status" value="1"/>
</dbReference>
<proteinExistence type="predicted"/>
<dbReference type="Gene3D" id="3.30.70.1450">
    <property type="entry name" value="Regulator of K+ conductance, C-terminal domain"/>
    <property type="match status" value="1"/>
</dbReference>
<dbReference type="InterPro" id="IPR036721">
    <property type="entry name" value="RCK_C_sf"/>
</dbReference>
<dbReference type="EMBL" id="AZFJ01000045">
    <property type="protein sequence ID" value="KRL86329.1"/>
    <property type="molecule type" value="Genomic_DNA"/>
</dbReference>
<dbReference type="Proteomes" id="UP000051922">
    <property type="component" value="Unassembled WGS sequence"/>
</dbReference>
<evidence type="ECO:0000256" key="4">
    <source>
        <dbReference type="ARBA" id="ARBA00022989"/>
    </source>
</evidence>
<dbReference type="CDD" id="cd01031">
    <property type="entry name" value="EriC"/>
    <property type="match status" value="1"/>
</dbReference>
<dbReference type="PRINTS" id="PR00762">
    <property type="entry name" value="CLCHANNEL"/>
</dbReference>
<feature type="transmembrane region" description="Helical" evidence="8">
    <location>
        <begin position="395"/>
        <end position="416"/>
    </location>
</feature>
<comment type="caution">
    <text evidence="10">The sequence shown here is derived from an EMBL/GenBank/DDBJ whole genome shotgun (WGS) entry which is preliminary data.</text>
</comment>
<dbReference type="SUPFAM" id="SSF81340">
    <property type="entry name" value="Clc chloride channel"/>
    <property type="match status" value="1"/>
</dbReference>
<evidence type="ECO:0000313" key="11">
    <source>
        <dbReference type="Proteomes" id="UP000051922"/>
    </source>
</evidence>
<feature type="transmembrane region" description="Helical" evidence="8">
    <location>
        <begin position="268"/>
        <end position="285"/>
    </location>
</feature>
<dbReference type="GO" id="GO:0008324">
    <property type="term" value="F:monoatomic cation transmembrane transporter activity"/>
    <property type="evidence" value="ECO:0007669"/>
    <property type="project" value="InterPro"/>
</dbReference>
<keyword evidence="6 8" id="KW-0472">Membrane</keyword>
<accession>A0A0R1TYN7</accession>
<dbReference type="Pfam" id="PF00654">
    <property type="entry name" value="Voltage_CLC"/>
    <property type="match status" value="1"/>
</dbReference>
<sequence>MNISWGMMVTMRRLVDGSRLHFIGWGLVVGVLSGTVVATFRLCIATMLKWIQSVYMHPNLLSVGVVVGVGVLTTVIAAILLHQEPNISGSGIPQVEGQLQGTMEFHWWRILWRKFVAGVLAIGSGLFLGREGPSIQLGAAVGQGVAAGRHESGSERRVLIAAGAAGGLAAAFNAPIAGVMFVLEEVYHNFSPLVWMSSLASAVAADYVSMRVFGLTPVLHIAYAHSLPANLYWHLVLLGIILGLLGLLYNVVLLALPRWYAHIPLPRVAHGIVPLLLIIPLGFWMPRVLGGGNAVILNLGGKMPVLSALCLLFVVRFVYSMIAYGSGLPGGIFLPILTLGAVIGAIYGVAMARMGLLPRQYVINLVIFAMAGYFAGISKAPFTAILLITEMVGNLGHLLPLAVVALVAYVTTDIFGGEPIYAALLSRMTVPDNLSRLHHPVTFEVPVFAGSTLDMHQVRDFTWPSGSLLVEIRRGEHRIVPQGSAMIRAGDTLVVMTDTSRQVHVREVVGGAAAQPLAD</sequence>
<feature type="transmembrane region" description="Helical" evidence="8">
    <location>
        <begin position="158"/>
        <end position="183"/>
    </location>
</feature>
<dbReference type="PATRIC" id="fig|1423783.4.peg.875"/>
<name>A0A0R1TYN7_9LACO</name>
<evidence type="ECO:0000313" key="10">
    <source>
        <dbReference type="EMBL" id="KRL86329.1"/>
    </source>
</evidence>
<keyword evidence="3 8" id="KW-0812">Transmembrane</keyword>
<feature type="transmembrane region" description="Helical" evidence="8">
    <location>
        <begin position="195"/>
        <end position="219"/>
    </location>
</feature>
<reference evidence="10 11" key="1">
    <citation type="journal article" date="2015" name="Genome Announc.">
        <title>Expanding the biotechnology potential of lactobacilli through comparative genomics of 213 strains and associated genera.</title>
        <authorList>
            <person name="Sun Z."/>
            <person name="Harris H.M."/>
            <person name="McCann A."/>
            <person name="Guo C."/>
            <person name="Argimon S."/>
            <person name="Zhang W."/>
            <person name="Yang X."/>
            <person name="Jeffery I.B."/>
            <person name="Cooney J.C."/>
            <person name="Kagawa T.F."/>
            <person name="Liu W."/>
            <person name="Song Y."/>
            <person name="Salvetti E."/>
            <person name="Wrobel A."/>
            <person name="Rasinkangas P."/>
            <person name="Parkhill J."/>
            <person name="Rea M.C."/>
            <person name="O'Sullivan O."/>
            <person name="Ritari J."/>
            <person name="Douillard F.P."/>
            <person name="Paul Ross R."/>
            <person name="Yang R."/>
            <person name="Briner A.E."/>
            <person name="Felis G.E."/>
            <person name="de Vos W.M."/>
            <person name="Barrangou R."/>
            <person name="Klaenhammer T.R."/>
            <person name="Caufield P.W."/>
            <person name="Cui Y."/>
            <person name="Zhang H."/>
            <person name="O'Toole P.W."/>
        </authorList>
    </citation>
    <scope>NUCLEOTIDE SEQUENCE [LARGE SCALE GENOMIC DNA]</scope>
    <source>
        <strain evidence="10 11">DSM 15945</strain>
    </source>
</reference>
<comment type="subcellular location">
    <subcellularLocation>
        <location evidence="1">Membrane</location>
        <topology evidence="1">Multi-pass membrane protein</topology>
    </subcellularLocation>
</comment>
<dbReference type="GO" id="GO:0005247">
    <property type="term" value="F:voltage-gated chloride channel activity"/>
    <property type="evidence" value="ECO:0007669"/>
    <property type="project" value="TreeGrafter"/>
</dbReference>
<evidence type="ECO:0000256" key="6">
    <source>
        <dbReference type="ARBA" id="ARBA00023136"/>
    </source>
</evidence>
<feature type="transmembrane region" description="Helical" evidence="8">
    <location>
        <begin position="231"/>
        <end position="256"/>
    </location>
</feature>
<dbReference type="InterPro" id="IPR001807">
    <property type="entry name" value="ClC"/>
</dbReference>
<keyword evidence="5" id="KW-0406">Ion transport</keyword>
<dbReference type="STRING" id="1423783.FC50_GL000848"/>
<feature type="domain" description="RCK C-terminal" evidence="9">
    <location>
        <begin position="429"/>
        <end position="511"/>
    </location>
</feature>
<feature type="transmembrane region" description="Helical" evidence="8">
    <location>
        <begin position="305"/>
        <end position="326"/>
    </location>
</feature>
<dbReference type="GO" id="GO:0006813">
    <property type="term" value="P:potassium ion transport"/>
    <property type="evidence" value="ECO:0007669"/>
    <property type="project" value="InterPro"/>
</dbReference>
<gene>
    <name evidence="10" type="ORF">FC50_GL000848</name>
</gene>